<keyword evidence="3" id="KW-1185">Reference proteome</keyword>
<feature type="compositionally biased region" description="Polar residues" evidence="1">
    <location>
        <begin position="17"/>
        <end position="28"/>
    </location>
</feature>
<organism evidence="2 3">
    <name type="scientific">Nyctereutes procyonoides</name>
    <name type="common">Raccoon dog</name>
    <name type="synonym">Canis procyonoides</name>
    <dbReference type="NCBI Taxonomy" id="34880"/>
    <lineage>
        <taxon>Eukaryota</taxon>
        <taxon>Metazoa</taxon>
        <taxon>Chordata</taxon>
        <taxon>Craniata</taxon>
        <taxon>Vertebrata</taxon>
        <taxon>Euteleostomi</taxon>
        <taxon>Mammalia</taxon>
        <taxon>Eutheria</taxon>
        <taxon>Laurasiatheria</taxon>
        <taxon>Carnivora</taxon>
        <taxon>Caniformia</taxon>
        <taxon>Canidae</taxon>
        <taxon>Nyctereutes</taxon>
    </lineage>
</organism>
<dbReference type="Proteomes" id="UP000645828">
    <property type="component" value="Unassembled WGS sequence"/>
</dbReference>
<gene>
    <name evidence="2" type="ORF">NYPRO_LOCUS23110</name>
</gene>
<accession>A0A811ZNV5</accession>
<feature type="compositionally biased region" description="Pro residues" evidence="1">
    <location>
        <begin position="94"/>
        <end position="110"/>
    </location>
</feature>
<sequence>MGQAMGPEKGNGPLSPLGQNRSQGLEQTPPTPRASKHSTATGLPPDRHYPFWGAGSPKASGLNMHGKELLQLWEMVPQQPRPARSTERHGSTPEPGPLAGPNRCPLPPSAAPRGDEGARAIKDNRHAATCPGPAAAAGHTEVTACKGNQFPGLVGRNNSISEEQELCLGLQSPSQ</sequence>
<protein>
    <submittedName>
        <fullName evidence="2">(raccoon dog) hypothetical protein</fullName>
    </submittedName>
</protein>
<name>A0A811ZNV5_NYCPR</name>
<evidence type="ECO:0000313" key="2">
    <source>
        <dbReference type="EMBL" id="CAD7690316.1"/>
    </source>
</evidence>
<reference evidence="2" key="1">
    <citation type="submission" date="2020-12" db="EMBL/GenBank/DDBJ databases">
        <authorList>
            <consortium name="Molecular Ecology Group"/>
        </authorList>
    </citation>
    <scope>NUCLEOTIDE SEQUENCE</scope>
    <source>
        <strain evidence="2">TBG_1078</strain>
    </source>
</reference>
<evidence type="ECO:0000313" key="3">
    <source>
        <dbReference type="Proteomes" id="UP000645828"/>
    </source>
</evidence>
<evidence type="ECO:0000256" key="1">
    <source>
        <dbReference type="SAM" id="MobiDB-lite"/>
    </source>
</evidence>
<feature type="region of interest" description="Disordered" evidence="1">
    <location>
        <begin position="1"/>
        <end position="117"/>
    </location>
</feature>
<dbReference type="AlphaFoldDB" id="A0A811ZNV5"/>
<dbReference type="EMBL" id="CAJHUB010000770">
    <property type="protein sequence ID" value="CAD7690316.1"/>
    <property type="molecule type" value="Genomic_DNA"/>
</dbReference>
<comment type="caution">
    <text evidence="2">The sequence shown here is derived from an EMBL/GenBank/DDBJ whole genome shotgun (WGS) entry which is preliminary data.</text>
</comment>
<proteinExistence type="predicted"/>